<reference evidence="3" key="4">
    <citation type="submission" date="2005-04" db="EMBL/GenBank/DDBJ databases">
        <title>Expressed genes in Ciona intestinalis.</title>
        <authorList>
            <person name="Satou Y."/>
        </authorList>
    </citation>
    <scope>NUCLEOTIDE SEQUENCE</scope>
</reference>
<dbReference type="Gene3D" id="4.10.280.10">
    <property type="entry name" value="Helix-loop-helix DNA-binding domain"/>
    <property type="match status" value="1"/>
</dbReference>
<name>Q4H2Z7_CIOIN</name>
<dbReference type="InterPro" id="IPR050283">
    <property type="entry name" value="E-box_TF_Regulators"/>
</dbReference>
<evidence type="ECO:0000256" key="1">
    <source>
        <dbReference type="SAM" id="MobiDB-lite"/>
    </source>
</evidence>
<reference evidence="3" key="2">
    <citation type="journal article" date="2003" name="Dev. Genes Evol.">
        <title>Genomewide surveys of developmentally relevant genes in Ciona intestinalis.</title>
        <authorList>
            <person name="Satou Y."/>
            <person name="Satoh N."/>
        </authorList>
    </citation>
    <scope>NUCLEOTIDE SEQUENCE</scope>
</reference>
<dbReference type="GO" id="GO:0000977">
    <property type="term" value="F:RNA polymerase II transcription regulatory region sequence-specific DNA binding"/>
    <property type="evidence" value="ECO:0000318"/>
    <property type="project" value="GO_Central"/>
</dbReference>
<dbReference type="GO" id="GO:0006357">
    <property type="term" value="P:regulation of transcription by RNA polymerase II"/>
    <property type="evidence" value="ECO:0000318"/>
    <property type="project" value="GO_Central"/>
</dbReference>
<evidence type="ECO:0000259" key="2">
    <source>
        <dbReference type="PROSITE" id="PS50888"/>
    </source>
</evidence>
<dbReference type="SMART" id="SM00353">
    <property type="entry name" value="HLH"/>
    <property type="match status" value="1"/>
</dbReference>
<keyword evidence="5" id="KW-1185">Reference proteome</keyword>
<dbReference type="EMBL" id="AB210625">
    <property type="protein sequence ID" value="BAE06630.1"/>
    <property type="molecule type" value="mRNA"/>
</dbReference>
<proteinExistence type="evidence at transcript level"/>
<dbReference type="CDD" id="cd11465">
    <property type="entry name" value="bHLH_TS_scleraxis_like"/>
    <property type="match status" value="1"/>
</dbReference>
<reference evidence="3" key="3">
    <citation type="journal article" date="2004" name="Development">
        <title>Gene expression profiles of transcription factors and signaling molecules in the ascidian embryo: towards a comprehensive understanding of gene networks.</title>
        <authorList>
            <person name="Imai K.S."/>
            <person name="Hino K."/>
            <person name="Yagi K."/>
            <person name="Satoh N."/>
            <person name="Satou Y."/>
        </authorList>
    </citation>
    <scope>NUCLEOTIDE SEQUENCE</scope>
</reference>
<dbReference type="OrthoDB" id="6106870at2759"/>
<dbReference type="PROSITE" id="PS50888">
    <property type="entry name" value="BHLH"/>
    <property type="match status" value="1"/>
</dbReference>
<feature type="region of interest" description="Disordered" evidence="1">
    <location>
        <begin position="95"/>
        <end position="116"/>
    </location>
</feature>
<evidence type="ECO:0000313" key="4">
    <source>
        <dbReference type="Ensembl" id="ENSCINP00000000062.3"/>
    </source>
</evidence>
<dbReference type="SUPFAM" id="SSF47459">
    <property type="entry name" value="HLH, helix-loop-helix DNA-binding domain"/>
    <property type="match status" value="1"/>
</dbReference>
<accession>A0A1W2VP44</accession>
<gene>
    <name evidence="3" type="primary">Ci-paraxis-like</name>
    <name evidence="4" type="synonym">paraxis-like</name>
</gene>
<dbReference type="GO" id="GO:0000981">
    <property type="term" value="F:DNA-binding transcription factor activity, RNA polymerase II-specific"/>
    <property type="evidence" value="ECO:0000318"/>
    <property type="project" value="GO_Central"/>
</dbReference>
<sequence>MPDHVVHTSNEAYMTSHYPFSSELGDILDESVCRKQDFDWAGSHQSQPITTKVSLPPLSSVFGNKTVYDVTNPSYVTPPWQPVVIQPNRAITSQSHHVTMKRKISKKKNGREKGKTPNVNLAFQELRTLIPTDPVDRRLSKVETLRLAVSYINHLCETLNCDVMVEQPCQSRGNVCTFCISRSRHASTVRL</sequence>
<dbReference type="AlphaFoldDB" id="Q4H2Z7"/>
<feature type="domain" description="BHLH" evidence="2">
    <location>
        <begin position="103"/>
        <end position="155"/>
    </location>
</feature>
<dbReference type="InterPro" id="IPR036638">
    <property type="entry name" value="HLH_DNA-bd_sf"/>
</dbReference>
<evidence type="ECO:0000313" key="3">
    <source>
        <dbReference type="EMBL" id="BAE06630.1"/>
    </source>
</evidence>
<dbReference type="HOGENOM" id="CLU_1420993_0_0_1"/>
<dbReference type="CTD" id="778725"/>
<dbReference type="GO" id="GO:0032502">
    <property type="term" value="P:developmental process"/>
    <property type="evidence" value="ECO:0000318"/>
    <property type="project" value="GO_Central"/>
</dbReference>
<feature type="compositionally biased region" description="Basic residues" evidence="1">
    <location>
        <begin position="98"/>
        <end position="110"/>
    </location>
</feature>
<reference evidence="4" key="5">
    <citation type="submission" date="2025-05" db="UniProtKB">
        <authorList>
            <consortium name="Ensembl"/>
        </authorList>
    </citation>
    <scope>IDENTIFICATION</scope>
</reference>
<dbReference type="RefSeq" id="NP_001071797.1">
    <property type="nucleotide sequence ID" value="NM_001078329.1"/>
</dbReference>
<dbReference type="STRING" id="7719.ENSCINP00000000062"/>
<dbReference type="GeneTree" id="ENSGT00940000173730"/>
<evidence type="ECO:0000313" key="5">
    <source>
        <dbReference type="Proteomes" id="UP000008144"/>
    </source>
</evidence>
<accession>Q4H2Z7</accession>
<dbReference type="PANTHER" id="PTHR23349">
    <property type="entry name" value="BASIC HELIX-LOOP-HELIX TRANSCRIPTION FACTOR, TWIST"/>
    <property type="match status" value="1"/>
</dbReference>
<reference evidence="5" key="1">
    <citation type="journal article" date="2002" name="Science">
        <title>The draft genome of Ciona intestinalis: insights into chordate and vertebrate origins.</title>
        <authorList>
            <person name="Dehal P."/>
            <person name="Satou Y."/>
            <person name="Campbell R.K."/>
            <person name="Chapman J."/>
            <person name="Degnan B."/>
            <person name="De Tomaso A."/>
            <person name="Davidson B."/>
            <person name="Di Gregorio A."/>
            <person name="Gelpke M."/>
            <person name="Goodstein D.M."/>
            <person name="Harafuji N."/>
            <person name="Hastings K.E."/>
            <person name="Ho I."/>
            <person name="Hotta K."/>
            <person name="Huang W."/>
            <person name="Kawashima T."/>
            <person name="Lemaire P."/>
            <person name="Martinez D."/>
            <person name="Meinertzhagen I.A."/>
            <person name="Necula S."/>
            <person name="Nonaka M."/>
            <person name="Putnam N."/>
            <person name="Rash S."/>
            <person name="Saiga H."/>
            <person name="Satake M."/>
            <person name="Terry A."/>
            <person name="Yamada L."/>
            <person name="Wang H.G."/>
            <person name="Awazu S."/>
            <person name="Azumi K."/>
            <person name="Boore J."/>
            <person name="Branno M."/>
            <person name="Chin-Bow S."/>
            <person name="DeSantis R."/>
            <person name="Doyle S."/>
            <person name="Francino P."/>
            <person name="Keys D.N."/>
            <person name="Haga S."/>
            <person name="Hayashi H."/>
            <person name="Hino K."/>
            <person name="Imai K.S."/>
            <person name="Inaba K."/>
            <person name="Kano S."/>
            <person name="Kobayashi K."/>
            <person name="Kobayashi M."/>
            <person name="Lee B.I."/>
            <person name="Makabe K.W."/>
            <person name="Manohar C."/>
            <person name="Matassi G."/>
            <person name="Medina M."/>
            <person name="Mochizuki Y."/>
            <person name="Mount S."/>
            <person name="Morishita T."/>
            <person name="Miura S."/>
            <person name="Nakayama A."/>
            <person name="Nishizaka S."/>
            <person name="Nomoto H."/>
            <person name="Ohta F."/>
            <person name="Oishi K."/>
            <person name="Rigoutsos I."/>
            <person name="Sano M."/>
            <person name="Sasaki A."/>
            <person name="Sasakura Y."/>
            <person name="Shoguchi E."/>
            <person name="Shin-i T."/>
            <person name="Spagnuolo A."/>
            <person name="Stainier D."/>
            <person name="Suzuki M.M."/>
            <person name="Tassy O."/>
            <person name="Takatori N."/>
            <person name="Tokuoka M."/>
            <person name="Yagi K."/>
            <person name="Yoshizaki F."/>
            <person name="Wada S."/>
            <person name="Zhang C."/>
            <person name="Hyatt P.D."/>
            <person name="Larimer F."/>
            <person name="Detter C."/>
            <person name="Doggett N."/>
            <person name="Glavina T."/>
            <person name="Hawkins T."/>
            <person name="Richardson P."/>
            <person name="Lucas S."/>
            <person name="Kohara Y."/>
            <person name="Levine M."/>
            <person name="Satoh N."/>
            <person name="Rokhsar D.S."/>
        </authorList>
    </citation>
    <scope>NUCLEOTIDE SEQUENCE [LARGE SCALE GENOMIC DNA]</scope>
</reference>
<dbReference type="Ensembl" id="ENSCINT00000000062.3">
    <property type="protein sequence ID" value="ENSCINP00000000062.3"/>
    <property type="gene ID" value="ENSCING00000000045.3"/>
</dbReference>
<dbReference type="Proteomes" id="UP000008144">
    <property type="component" value="Unassembled WGS sequence"/>
</dbReference>
<dbReference type="GO" id="GO:0046983">
    <property type="term" value="F:protein dimerization activity"/>
    <property type="evidence" value="ECO:0007669"/>
    <property type="project" value="InterPro"/>
</dbReference>
<dbReference type="Pfam" id="PF00010">
    <property type="entry name" value="HLH"/>
    <property type="match status" value="1"/>
</dbReference>
<dbReference type="GeneID" id="778725"/>
<protein>
    <submittedName>
        <fullName evidence="3 4">Transcription factor protein</fullName>
    </submittedName>
</protein>
<dbReference type="KEGG" id="cin:778725"/>
<dbReference type="PANTHER" id="PTHR23349:SF42">
    <property type="entry name" value="BHLH DOMAIN-CONTAINING PROTEIN"/>
    <property type="match status" value="1"/>
</dbReference>
<dbReference type="InterPro" id="IPR011598">
    <property type="entry name" value="bHLH_dom"/>
</dbReference>
<organism evidence="3">
    <name type="scientific">Ciona intestinalis</name>
    <name type="common">Transparent sea squirt</name>
    <name type="synonym">Ascidia intestinalis</name>
    <dbReference type="NCBI Taxonomy" id="7719"/>
    <lineage>
        <taxon>Eukaryota</taxon>
        <taxon>Metazoa</taxon>
        <taxon>Chordata</taxon>
        <taxon>Tunicata</taxon>
        <taxon>Ascidiacea</taxon>
        <taxon>Phlebobranchia</taxon>
        <taxon>Cionidae</taxon>
        <taxon>Ciona</taxon>
    </lineage>
</organism>